<evidence type="ECO:0000256" key="9">
    <source>
        <dbReference type="ARBA" id="ARBA00022842"/>
    </source>
</evidence>
<evidence type="ECO:0000256" key="4">
    <source>
        <dbReference type="ARBA" id="ARBA00022722"/>
    </source>
</evidence>
<dbReference type="FunFam" id="3.40.50.10130:FF:000003">
    <property type="entry name" value="Crossover junction endonuclease MUS81"/>
    <property type="match status" value="1"/>
</dbReference>
<accession>A0A4Y7NLF2</accession>
<dbReference type="GO" id="GO:0031297">
    <property type="term" value="P:replication fork processing"/>
    <property type="evidence" value="ECO:0007669"/>
    <property type="project" value="UniProtKB-ARBA"/>
</dbReference>
<feature type="domain" description="ERCC4" evidence="15">
    <location>
        <begin position="452"/>
        <end position="559"/>
    </location>
</feature>
<reference evidence="16" key="1">
    <citation type="submission" date="2018-08" db="EMBL/GenBank/DDBJ databases">
        <authorList>
            <person name="Cornetti L."/>
        </authorList>
    </citation>
    <scope>NUCLEOTIDE SEQUENCE</scope>
    <source>
        <strain evidence="16">BE-ASS</strain>
    </source>
</reference>
<comment type="subunit">
    <text evidence="13">Interacts with EME1.</text>
</comment>
<dbReference type="Pfam" id="PF21136">
    <property type="entry name" value="WHD_MUS81"/>
    <property type="match status" value="1"/>
</dbReference>
<dbReference type="InterPro" id="IPR047417">
    <property type="entry name" value="WHD_MUS81"/>
</dbReference>
<sequence>MASTSREKKRIRVSVKPKSCPNPLFEKWLQELKDDAVRNDSRLQYVYGKALKSLRKYPLVLESAKQCKVLEHFGDGLCKILDKKLAQHLANGGSLGDSSGHDSYDGEESPPSKVRRGTSVDSSSRRSKVKEYIPAKRSGAYGLLMGLLKHTGSDGYLKKKELQDLAQPYADVSFAQTDTLNGQYYNAWSSMSTLINKELVEKQGNPARFQLTDAGRRLAERLDKAEAELSGSSQTSKGASVILPRLSCVKNAVDTSTTPTKKVTKTVAKRIEKKDSHGIVEPPTPSKPTGNIQPNEIISIDDDEFDLYPVRESWSLNFKESTTSLSENKIPTGSVKSYTSKDTRVESNLQSALRFSETVTSQAKPASLRGEKLHAGEKAKVPSSFELLQTNEIISLDDDEFDDYPKHDHLHSSEQTPVPNAAEVHKAQVVEESSVTQVRDQVILKPDEYEIVLCVDCAEVSGSSGSGHNQKESAAKLFQSCGVPYDVRKLSVGDYLWICKPKNPMGKGTDRELALPYVVERKRLDDLVSSIKDGRFKEQKFRLKHSGLVRPIYLIEEHGNRQNLGLPELSVLQAVANTLIIEKFQIHWTQKSDESVRFLVEMTKQLSKIYQGKTVTSRSCQEKVGLDWQTRLITFKELYVNSTKSKPLSVTQMFAKQLMQLNGLSGDKAEAIVMRYPTPYLLMEALQAAGSSASTLLASIEYGKSKRKIGSLISGHLAKLYGQEQLEM</sequence>
<dbReference type="Pfam" id="PF21292">
    <property type="entry name" value="EME1-MUS81_C"/>
    <property type="match status" value="1"/>
</dbReference>
<dbReference type="GO" id="GO:0048476">
    <property type="term" value="C:Holliday junction resolvase complex"/>
    <property type="evidence" value="ECO:0007669"/>
    <property type="project" value="UniProtKB-UniRule"/>
</dbReference>
<dbReference type="GO" id="GO:0046872">
    <property type="term" value="F:metal ion binding"/>
    <property type="evidence" value="ECO:0007669"/>
    <property type="project" value="UniProtKB-UniRule"/>
</dbReference>
<keyword evidence="10 13" id="KW-0233">DNA recombination</keyword>
<comment type="subcellular location">
    <subcellularLocation>
        <location evidence="2 13">Nucleus</location>
    </subcellularLocation>
</comment>
<keyword evidence="11 13" id="KW-0234">DNA repair</keyword>
<keyword evidence="8 13" id="KW-0378">Hydrolase</keyword>
<keyword evidence="7 13" id="KW-0227">DNA damage</keyword>
<dbReference type="GO" id="GO:0008821">
    <property type="term" value="F:crossover junction DNA endonuclease activity"/>
    <property type="evidence" value="ECO:0007669"/>
    <property type="project" value="UniProtKB-UniRule"/>
</dbReference>
<keyword evidence="12 13" id="KW-0539">Nucleus</keyword>
<dbReference type="InterPro" id="IPR033309">
    <property type="entry name" value="Mus81"/>
</dbReference>
<dbReference type="InterPro" id="IPR011335">
    <property type="entry name" value="Restrct_endonuc-II-like"/>
</dbReference>
<dbReference type="CDD" id="cd20074">
    <property type="entry name" value="XPF_nuclease_Mus81"/>
    <property type="match status" value="1"/>
</dbReference>
<dbReference type="FunFam" id="1.10.10.10:FF:000307">
    <property type="entry name" value="Crossover junction endonuclease MUS81"/>
    <property type="match status" value="1"/>
</dbReference>
<dbReference type="GO" id="GO:0048257">
    <property type="term" value="F:3'-flap endonuclease activity"/>
    <property type="evidence" value="ECO:0007669"/>
    <property type="project" value="TreeGrafter"/>
</dbReference>
<dbReference type="PANTHER" id="PTHR13451:SF0">
    <property type="entry name" value="CROSSOVER JUNCTION ENDONUCLEASE MUS81"/>
    <property type="match status" value="1"/>
</dbReference>
<dbReference type="InterPro" id="IPR042530">
    <property type="entry name" value="EME1/EME2_C"/>
</dbReference>
<comment type="function">
    <text evidence="13">Interacts with EME1 to form a DNA structure-specific endonuclease with substrate preference for branched DNA structures with a 5'-end at the branch nick. Typical substrates include 3'-flap structures, D-loops, replication forks and nicked Holliday junctions. May be required in mitosis for the processing of stalled or collapsed replication fork intermediates. May be required in meiosis for the repair of meiosis-specific double strand breaks subsequent to single-end invasion (SEI).</text>
</comment>
<protein>
    <recommendedName>
        <fullName evidence="13">Crossover junction endonuclease MUS81</fullName>
        <ecNumber evidence="13">3.1.22.-</ecNumber>
    </recommendedName>
</protein>
<proteinExistence type="evidence at transcript level"/>
<dbReference type="PANTHER" id="PTHR13451">
    <property type="entry name" value="CLASS II CROSSOVER JUNCTION ENDONUCLEASE MUS81"/>
    <property type="match status" value="1"/>
</dbReference>
<evidence type="ECO:0000256" key="5">
    <source>
        <dbReference type="ARBA" id="ARBA00022723"/>
    </source>
</evidence>
<evidence type="ECO:0000313" key="16">
    <source>
        <dbReference type="EMBL" id="SVE93623.1"/>
    </source>
</evidence>
<dbReference type="Gene3D" id="1.10.150.110">
    <property type="entry name" value="DNA polymerase beta, N-terminal domain-like"/>
    <property type="match status" value="1"/>
</dbReference>
<evidence type="ECO:0000256" key="6">
    <source>
        <dbReference type="ARBA" id="ARBA00022759"/>
    </source>
</evidence>
<keyword evidence="9 13" id="KW-0460">Magnesium</keyword>
<comment type="cofactor">
    <cofactor evidence="1 13">
        <name>Mg(2+)</name>
        <dbReference type="ChEBI" id="CHEBI:18420"/>
    </cofactor>
</comment>
<dbReference type="InterPro" id="IPR027421">
    <property type="entry name" value="DNA_pol_lamdba_lyase_dom_sf"/>
</dbReference>
<comment type="similarity">
    <text evidence="3 13">Belongs to the XPF family.</text>
</comment>
<dbReference type="EC" id="3.1.22.-" evidence="13"/>
<evidence type="ECO:0000256" key="3">
    <source>
        <dbReference type="ARBA" id="ARBA00010015"/>
    </source>
</evidence>
<dbReference type="GO" id="GO:0000727">
    <property type="term" value="P:double-strand break repair via break-induced replication"/>
    <property type="evidence" value="ECO:0007669"/>
    <property type="project" value="UniProtKB-UniRule"/>
</dbReference>
<dbReference type="InterPro" id="IPR010996">
    <property type="entry name" value="HHH_MUS81"/>
</dbReference>
<dbReference type="CDD" id="cd21036">
    <property type="entry name" value="WH_MUS81"/>
    <property type="match status" value="1"/>
</dbReference>
<dbReference type="Pfam" id="PF02732">
    <property type="entry name" value="ERCC4"/>
    <property type="match status" value="1"/>
</dbReference>
<evidence type="ECO:0000256" key="13">
    <source>
        <dbReference type="RuleBase" id="RU369042"/>
    </source>
</evidence>
<evidence type="ECO:0000256" key="14">
    <source>
        <dbReference type="SAM" id="MobiDB-lite"/>
    </source>
</evidence>
<dbReference type="Gene3D" id="1.10.10.10">
    <property type="entry name" value="Winged helix-like DNA-binding domain superfamily/Winged helix DNA-binding domain"/>
    <property type="match status" value="1"/>
</dbReference>
<keyword evidence="5 13" id="KW-0479">Metal-binding</keyword>
<dbReference type="SMART" id="SM00891">
    <property type="entry name" value="ERCC4"/>
    <property type="match status" value="1"/>
</dbReference>
<name>A0A4Y7NLF2_9CRUS</name>
<dbReference type="GO" id="GO:0005634">
    <property type="term" value="C:nucleus"/>
    <property type="evidence" value="ECO:0007669"/>
    <property type="project" value="UniProtKB-SubCell"/>
</dbReference>
<organism evidence="16">
    <name type="scientific">Scapholeberis mucronata</name>
    <dbReference type="NCBI Taxonomy" id="202097"/>
    <lineage>
        <taxon>Eukaryota</taxon>
        <taxon>Metazoa</taxon>
        <taxon>Ecdysozoa</taxon>
        <taxon>Arthropoda</taxon>
        <taxon>Crustacea</taxon>
        <taxon>Branchiopoda</taxon>
        <taxon>Diplostraca</taxon>
        <taxon>Cladocera</taxon>
        <taxon>Anomopoda</taxon>
        <taxon>Daphniidae</taxon>
        <taxon>Scapholeberis</taxon>
    </lineage>
</organism>
<gene>
    <name evidence="16" type="primary">EOG090X06E6</name>
</gene>
<evidence type="ECO:0000256" key="8">
    <source>
        <dbReference type="ARBA" id="ARBA00022801"/>
    </source>
</evidence>
<dbReference type="InterPro" id="IPR006166">
    <property type="entry name" value="ERCC4_domain"/>
</dbReference>
<dbReference type="SUPFAM" id="SSF52980">
    <property type="entry name" value="Restriction endonuclease-like"/>
    <property type="match status" value="1"/>
</dbReference>
<dbReference type="EMBL" id="LR024004">
    <property type="protein sequence ID" value="SVE93623.1"/>
    <property type="molecule type" value="mRNA"/>
</dbReference>
<evidence type="ECO:0000256" key="10">
    <source>
        <dbReference type="ARBA" id="ARBA00023172"/>
    </source>
</evidence>
<dbReference type="GO" id="GO:0003677">
    <property type="term" value="F:DNA binding"/>
    <property type="evidence" value="ECO:0007669"/>
    <property type="project" value="UniProtKB-UniRule"/>
</dbReference>
<evidence type="ECO:0000256" key="1">
    <source>
        <dbReference type="ARBA" id="ARBA00001946"/>
    </source>
</evidence>
<evidence type="ECO:0000256" key="11">
    <source>
        <dbReference type="ARBA" id="ARBA00023204"/>
    </source>
</evidence>
<keyword evidence="6 13" id="KW-0255">Endonuclease</keyword>
<dbReference type="FunFam" id="1.10.150.110:FF:000001">
    <property type="entry name" value="Putative Crossover junction endonuclease MUS81"/>
    <property type="match status" value="1"/>
</dbReference>
<feature type="region of interest" description="Disordered" evidence="14">
    <location>
        <begin position="92"/>
        <end position="128"/>
    </location>
</feature>
<dbReference type="Pfam" id="PF14716">
    <property type="entry name" value="HHH_8"/>
    <property type="match status" value="1"/>
</dbReference>
<dbReference type="SUPFAM" id="SSF47802">
    <property type="entry name" value="DNA polymerase beta, N-terminal domain-like"/>
    <property type="match status" value="1"/>
</dbReference>
<dbReference type="InterPro" id="IPR047416">
    <property type="entry name" value="XPF_nuclease_Mus81"/>
</dbReference>
<dbReference type="Gene3D" id="1.10.150.670">
    <property type="entry name" value="Crossover junction endonuclease EME1, DNA-binding domain"/>
    <property type="match status" value="1"/>
</dbReference>
<evidence type="ECO:0000259" key="15">
    <source>
        <dbReference type="SMART" id="SM00891"/>
    </source>
</evidence>
<dbReference type="Gene3D" id="3.40.50.10130">
    <property type="match status" value="1"/>
</dbReference>
<evidence type="ECO:0000256" key="2">
    <source>
        <dbReference type="ARBA" id="ARBA00004123"/>
    </source>
</evidence>
<dbReference type="GO" id="GO:0031573">
    <property type="term" value="P:mitotic intra-S DNA damage checkpoint signaling"/>
    <property type="evidence" value="ECO:0007669"/>
    <property type="project" value="TreeGrafter"/>
</dbReference>
<dbReference type="InterPro" id="IPR036388">
    <property type="entry name" value="WH-like_DNA-bd_sf"/>
</dbReference>
<dbReference type="AlphaFoldDB" id="A0A4Y7NLF2"/>
<feature type="region of interest" description="Disordered" evidence="14">
    <location>
        <begin position="270"/>
        <end position="295"/>
    </location>
</feature>
<dbReference type="GO" id="GO:0006308">
    <property type="term" value="P:DNA catabolic process"/>
    <property type="evidence" value="ECO:0007669"/>
    <property type="project" value="UniProtKB-UniRule"/>
</dbReference>
<dbReference type="GO" id="GO:0000712">
    <property type="term" value="P:resolution of meiotic recombination intermediates"/>
    <property type="evidence" value="ECO:0007669"/>
    <property type="project" value="TreeGrafter"/>
</dbReference>
<evidence type="ECO:0000256" key="7">
    <source>
        <dbReference type="ARBA" id="ARBA00022763"/>
    </source>
</evidence>
<evidence type="ECO:0000256" key="12">
    <source>
        <dbReference type="ARBA" id="ARBA00023242"/>
    </source>
</evidence>
<keyword evidence="4 13" id="KW-0540">Nuclease</keyword>